<evidence type="ECO:0000313" key="3">
    <source>
        <dbReference type="Proteomes" id="UP001355207"/>
    </source>
</evidence>
<feature type="region of interest" description="Disordered" evidence="1">
    <location>
        <begin position="1"/>
        <end position="25"/>
    </location>
</feature>
<dbReference type="RefSeq" id="XP_066077576.1">
    <property type="nucleotide sequence ID" value="XM_066221479.1"/>
</dbReference>
<dbReference type="GeneID" id="91096420"/>
<dbReference type="Proteomes" id="UP001355207">
    <property type="component" value="Chromosome 7"/>
</dbReference>
<name>A0AAX4K170_9TREE</name>
<dbReference type="AlphaFoldDB" id="A0AAX4K170"/>
<evidence type="ECO:0000313" key="2">
    <source>
        <dbReference type="EMBL" id="WWC90813.1"/>
    </source>
</evidence>
<sequence length="176" mass="19824">MPEIWDFSAEPMTTEMDQSELTKTKSQSTDIGDIIQVTILQDALESAVQMDAVMSDKLKAKQEDYDSLYKEHDKLKNGLVNGKIHLDDSPITVELKEQIEGLVEVYNDIMAKKEEKKAIKGNKGKKKQAEGDVTEYVIMDRQLICQALEALEGSKKLIKDQEEEEEEKAVGMISKG</sequence>
<gene>
    <name evidence="2" type="ORF">L201_005750</name>
</gene>
<evidence type="ECO:0000256" key="1">
    <source>
        <dbReference type="SAM" id="MobiDB-lite"/>
    </source>
</evidence>
<reference evidence="2 3" key="1">
    <citation type="submission" date="2024-01" db="EMBL/GenBank/DDBJ databases">
        <title>Comparative genomics of Cryptococcus and Kwoniella reveals pathogenesis evolution and contrasting modes of karyotype evolution via chromosome fusion or intercentromeric recombination.</title>
        <authorList>
            <person name="Coelho M.A."/>
            <person name="David-Palma M."/>
            <person name="Shea T."/>
            <person name="Bowers K."/>
            <person name="McGinley-Smith S."/>
            <person name="Mohammad A.W."/>
            <person name="Gnirke A."/>
            <person name="Yurkov A.M."/>
            <person name="Nowrousian M."/>
            <person name="Sun S."/>
            <person name="Cuomo C.A."/>
            <person name="Heitman J."/>
        </authorList>
    </citation>
    <scope>NUCLEOTIDE SEQUENCE [LARGE SCALE GENOMIC DNA]</scope>
    <source>
        <strain evidence="2 3">CBS 6074</strain>
    </source>
</reference>
<proteinExistence type="predicted"/>
<feature type="compositionally biased region" description="Polar residues" evidence="1">
    <location>
        <begin position="15"/>
        <end position="25"/>
    </location>
</feature>
<keyword evidence="3" id="KW-1185">Reference proteome</keyword>
<organism evidence="2 3">
    <name type="scientific">Kwoniella dendrophila CBS 6074</name>
    <dbReference type="NCBI Taxonomy" id="1295534"/>
    <lineage>
        <taxon>Eukaryota</taxon>
        <taxon>Fungi</taxon>
        <taxon>Dikarya</taxon>
        <taxon>Basidiomycota</taxon>
        <taxon>Agaricomycotina</taxon>
        <taxon>Tremellomycetes</taxon>
        <taxon>Tremellales</taxon>
        <taxon>Cryptococcaceae</taxon>
        <taxon>Kwoniella</taxon>
    </lineage>
</organism>
<accession>A0AAX4K170</accession>
<protein>
    <submittedName>
        <fullName evidence="2">Uncharacterized protein</fullName>
    </submittedName>
</protein>
<dbReference type="EMBL" id="CP144104">
    <property type="protein sequence ID" value="WWC90813.1"/>
    <property type="molecule type" value="Genomic_DNA"/>
</dbReference>